<dbReference type="AlphaFoldDB" id="A0A6N6VUB1"/>
<evidence type="ECO:0000313" key="2">
    <source>
        <dbReference type="Proteomes" id="UP000437748"/>
    </source>
</evidence>
<dbReference type="Proteomes" id="UP000437748">
    <property type="component" value="Unassembled WGS sequence"/>
</dbReference>
<name>A0A6N6VUB1_9BACT</name>
<protein>
    <submittedName>
        <fullName evidence="1">Uncharacterized protein</fullName>
    </submittedName>
</protein>
<gene>
    <name evidence="1" type="ORF">GCL60_04105</name>
</gene>
<reference evidence="1 2" key="1">
    <citation type="submission" date="2019-10" db="EMBL/GenBank/DDBJ databases">
        <title>New species of Slilvanegrellaceae.</title>
        <authorList>
            <person name="Pitt A."/>
            <person name="Hahn M.W."/>
        </authorList>
    </citation>
    <scope>NUCLEOTIDE SEQUENCE [LARGE SCALE GENOMIC DNA]</scope>
    <source>
        <strain evidence="1 2">SP-Ram-0.45-NSY-1</strain>
    </source>
</reference>
<comment type="caution">
    <text evidence="1">The sequence shown here is derived from an EMBL/GenBank/DDBJ whole genome shotgun (WGS) entry which is preliminary data.</text>
</comment>
<proteinExistence type="predicted"/>
<accession>A0A6N6VUB1</accession>
<dbReference type="RefSeq" id="WP_153418669.1">
    <property type="nucleotide sequence ID" value="NZ_WFLM01000002.1"/>
</dbReference>
<dbReference type="OrthoDB" id="7064234at2"/>
<evidence type="ECO:0000313" key="1">
    <source>
        <dbReference type="EMBL" id="KAB8039444.1"/>
    </source>
</evidence>
<organism evidence="1 2">
    <name type="scientific">Silvanigrella paludirubra</name>
    <dbReference type="NCBI Taxonomy" id="2499159"/>
    <lineage>
        <taxon>Bacteria</taxon>
        <taxon>Pseudomonadati</taxon>
        <taxon>Bdellovibrionota</taxon>
        <taxon>Oligoflexia</taxon>
        <taxon>Silvanigrellales</taxon>
        <taxon>Silvanigrellaceae</taxon>
        <taxon>Silvanigrella</taxon>
    </lineage>
</organism>
<sequence>MDINNIWDSLKDEFVFDGSLKDLFIFQTDINDWKKIIDFINLKFKTIYNFDKKKCDSFILSKDIFSCSRYNLNFYLNDNILMSCNFYDESEFQVTIDPREINSENDFLEIIKFMKEISYLTNKNSILSEENTINYRIIEYKYKDKVFITRNGDFLS</sequence>
<keyword evidence="2" id="KW-1185">Reference proteome</keyword>
<dbReference type="EMBL" id="WFLM01000002">
    <property type="protein sequence ID" value="KAB8039444.1"/>
    <property type="molecule type" value="Genomic_DNA"/>
</dbReference>